<dbReference type="RefSeq" id="WP_173949001.1">
    <property type="nucleotide sequence ID" value="NZ_CP102846.1"/>
</dbReference>
<name>A0ABY5RYU2_9HYPH</name>
<sequence length="51" mass="5794">MPLSVEDVEAAASRTTIYFAEDALRHGFIEEIVTPTMPIQDIFYLTDQYLA</sequence>
<evidence type="ECO:0000313" key="2">
    <source>
        <dbReference type="Proteomes" id="UP001017257"/>
    </source>
</evidence>
<organism evidence="1 2">
    <name type="scientific">Microvirga terrae</name>
    <dbReference type="NCBI Taxonomy" id="2740529"/>
    <lineage>
        <taxon>Bacteria</taxon>
        <taxon>Pseudomonadati</taxon>
        <taxon>Pseudomonadota</taxon>
        <taxon>Alphaproteobacteria</taxon>
        <taxon>Hyphomicrobiales</taxon>
        <taxon>Methylobacteriaceae</taxon>
        <taxon>Microvirga</taxon>
    </lineage>
</organism>
<protein>
    <submittedName>
        <fullName evidence="1">Uncharacterized protein</fullName>
    </submittedName>
</protein>
<keyword evidence="2" id="KW-1185">Reference proteome</keyword>
<dbReference type="EMBL" id="CP102846">
    <property type="protein sequence ID" value="UVF22420.1"/>
    <property type="molecule type" value="Genomic_DNA"/>
</dbReference>
<dbReference type="Proteomes" id="UP001017257">
    <property type="component" value="Plasmid pR24_1"/>
</dbReference>
<evidence type="ECO:0000313" key="1">
    <source>
        <dbReference type="EMBL" id="UVF22420.1"/>
    </source>
</evidence>
<reference evidence="1" key="1">
    <citation type="submission" date="2022-08" db="EMBL/GenBank/DDBJ databases">
        <title>Microvirga terrae sp. nov., isolated from soil.</title>
        <authorList>
            <person name="Kim K.H."/>
            <person name="Seo Y.L."/>
            <person name="Kim J.M."/>
            <person name="Lee J.K."/>
            <person name="Han D.M."/>
            <person name="Jeon C.O."/>
        </authorList>
    </citation>
    <scope>NUCLEOTIDE SEQUENCE</scope>
    <source>
        <strain evidence="1">R24</strain>
        <plasmid evidence="1">pR24_1</plasmid>
    </source>
</reference>
<accession>A0ABY5RYU2</accession>
<proteinExistence type="predicted"/>
<keyword evidence="1" id="KW-0614">Plasmid</keyword>
<gene>
    <name evidence="1" type="ORF">HPT29_025005</name>
</gene>
<geneLocation type="plasmid" evidence="1 2">
    <name>pR24_1</name>
</geneLocation>